<dbReference type="Pfam" id="PF12773">
    <property type="entry name" value="DZR"/>
    <property type="match status" value="1"/>
</dbReference>
<keyword evidence="1" id="KW-0547">Nucleotide-binding</keyword>
<dbReference type="Proteomes" id="UP000293433">
    <property type="component" value="Unassembled WGS sequence"/>
</dbReference>
<dbReference type="AlphaFoldDB" id="A0A4Q7LKG8"/>
<evidence type="ECO:0000313" key="4">
    <source>
        <dbReference type="EMBL" id="RZS54573.1"/>
    </source>
</evidence>
<dbReference type="EMBL" id="SGWV01000009">
    <property type="protein sequence ID" value="RZS54573.1"/>
    <property type="molecule type" value="Genomic_DNA"/>
</dbReference>
<evidence type="ECO:0000313" key="5">
    <source>
        <dbReference type="Proteomes" id="UP000293433"/>
    </source>
</evidence>
<dbReference type="SMART" id="SM00044">
    <property type="entry name" value="CYCc"/>
    <property type="match status" value="1"/>
</dbReference>
<dbReference type="SUPFAM" id="SSF52540">
    <property type="entry name" value="P-loop containing nucleoside triphosphate hydrolases"/>
    <property type="match status" value="1"/>
</dbReference>
<evidence type="ECO:0000256" key="2">
    <source>
        <dbReference type="ARBA" id="ARBA00022840"/>
    </source>
</evidence>
<dbReference type="Pfam" id="PF13191">
    <property type="entry name" value="AAA_16"/>
    <property type="match status" value="1"/>
</dbReference>
<dbReference type="PANTHER" id="PTHR16305:SF28">
    <property type="entry name" value="GUANYLATE CYCLASE DOMAIN-CONTAINING PROTEIN"/>
    <property type="match status" value="1"/>
</dbReference>
<dbReference type="GO" id="GO:0004016">
    <property type="term" value="F:adenylate cyclase activity"/>
    <property type="evidence" value="ECO:0007669"/>
    <property type="project" value="UniProtKB-ARBA"/>
</dbReference>
<dbReference type="PROSITE" id="PS50125">
    <property type="entry name" value="GUANYLATE_CYCLASE_2"/>
    <property type="match status" value="1"/>
</dbReference>
<proteinExistence type="predicted"/>
<dbReference type="InterPro" id="IPR027417">
    <property type="entry name" value="P-loop_NTPase"/>
</dbReference>
<keyword evidence="2" id="KW-0067">ATP-binding</keyword>
<reference evidence="4 5" key="1">
    <citation type="submission" date="2019-02" db="EMBL/GenBank/DDBJ databases">
        <title>Genomic Encyclopedia of Type Strains, Phase IV (KMG-IV): sequencing the most valuable type-strain genomes for metagenomic binning, comparative biology and taxonomic classification.</title>
        <authorList>
            <person name="Goeker M."/>
        </authorList>
    </citation>
    <scope>NUCLEOTIDE SEQUENCE [LARGE SCALE GENOMIC DNA]</scope>
    <source>
        <strain evidence="4 5">DSM 10617</strain>
    </source>
</reference>
<dbReference type="InterPro" id="IPR001054">
    <property type="entry name" value="A/G_cyclase"/>
</dbReference>
<dbReference type="RefSeq" id="WP_165396769.1">
    <property type="nucleotide sequence ID" value="NZ_SGWV01000009.1"/>
</dbReference>
<evidence type="ECO:0000256" key="1">
    <source>
        <dbReference type="ARBA" id="ARBA00022741"/>
    </source>
</evidence>
<feature type="domain" description="Guanylate cyclase" evidence="3">
    <location>
        <begin position="97"/>
        <end position="229"/>
    </location>
</feature>
<dbReference type="Pfam" id="PF00211">
    <property type="entry name" value="Guanylate_cyc"/>
    <property type="match status" value="1"/>
</dbReference>
<evidence type="ECO:0000259" key="3">
    <source>
        <dbReference type="PROSITE" id="PS50125"/>
    </source>
</evidence>
<dbReference type="SUPFAM" id="SSF55073">
    <property type="entry name" value="Nucleotide cyclase"/>
    <property type="match status" value="1"/>
</dbReference>
<comment type="caution">
    <text evidence="4">The sequence shown here is derived from an EMBL/GenBank/DDBJ whole genome shotgun (WGS) entry which is preliminary data.</text>
</comment>
<dbReference type="InterPro" id="IPR025874">
    <property type="entry name" value="DZR"/>
</dbReference>
<name>A0A4Q7LKG8_9BURK</name>
<accession>A0A4Q7LKG8</accession>
<dbReference type="GO" id="GO:0035556">
    <property type="term" value="P:intracellular signal transduction"/>
    <property type="evidence" value="ECO:0007669"/>
    <property type="project" value="InterPro"/>
</dbReference>
<dbReference type="GO" id="GO:0009190">
    <property type="term" value="P:cyclic nucleotide biosynthetic process"/>
    <property type="evidence" value="ECO:0007669"/>
    <property type="project" value="InterPro"/>
</dbReference>
<dbReference type="Gene3D" id="3.30.70.1230">
    <property type="entry name" value="Nucleotide cyclase"/>
    <property type="match status" value="1"/>
</dbReference>
<gene>
    <name evidence="4" type="ORF">EV685_2050</name>
</gene>
<dbReference type="GO" id="GO:0005524">
    <property type="term" value="F:ATP binding"/>
    <property type="evidence" value="ECO:0007669"/>
    <property type="project" value="UniProtKB-KW"/>
</dbReference>
<dbReference type="InterPro" id="IPR041664">
    <property type="entry name" value="AAA_16"/>
</dbReference>
<sequence length="1145" mass="122842">MNCVKCLAPLADGARFCSDCGAPQNLACPACETPVQASARFCHGCGLALASASGLTRPAALPTSPAALTTPAPLTPLHTGWGRPAEADDIGERRHMSVMFCDLVGSVEMARRLDPEDLRELVRGYRDTCAAVIERHGGTMAQFHGDGIVVYFGYPVAHEGDVRRAVQSGLDIVQAIASLAPLARARHGVDLQVRIAVNTGLTLVGDPDASAGIGRLALGDTPNVAARLQQIAEPGTVVVSEVTQRLVAGFFQMSSLGRQVLKGIAEPIEAYRVESASGARDRLEAAAQQHRAPYVGRASAIAALASSWVAAQESPGHAVLLTGDPGVGKSRLLSEFRASIGDGACDIVECYCSPDYAHTALYPLVAAMRERLGIEQAATPQLALAALREELQRHGCELDTALPLLARLFGLAPESGYEPLGLHPMTQKQKTLVALVTLLTSGAARRSLRPTLMVVEDLHWVDSTTLELLGNLLRELPSSRLLLLMTSRPGFSPPWLYGEHLTLIPVNVLSAADTETLIHRVVGNKRLPAKLLSLLVDKTDGNPLYVEEMTRMFLDSGALRESAGGYEIDGPLPESMVPASLQDLLMARLDRIQPEARRVLQLGACIGREWTFELLLAVLPEEERLLTTGVEQLIGEGIVFATDGGFTIKHALIQDAAYDSLLRRTRQAYHERIALALQSGVGGAAFPERIAQHWTKAGQHAQALPHWLQAGQQALASSATTEAESHLRHGLDAIALLPASAERDRLELALLSTLGVALTIQQGWAAPAVATVYQRAQVLSERVGPNPQLFWVVWGLWAFYLVKGEQHRAIEFAERMSGIAVDMGSASLRLEADFALGLSHYYMGRLESAQALLSASIAQYVPERHRGQAHLTGQDVGVTARAVAAMVLFLRGETRAGLSHARQAVTLAGELKHPFSHAYALGCATWLDAYRREPEAMADHATATIELSSAQSLGFWTVWGSIFAGRALVDEGQSAAGAQHIEEALATYRSIGSGMVVPFFLVLLAEVEAGQGAAERALARLDEARQVIDAGGESFMSAEIERLEAQIRLDRLRGGEPADHAALDDIERRYRRALALAQRQGNRVFALRSACGLAPLLAARGDLHAAQALLDDVLAAIPDATATPDLEQARSLQQALALARARRPT</sequence>
<organism evidence="4 5">
    <name type="scientific">Sphaerotilus mobilis</name>
    <dbReference type="NCBI Taxonomy" id="47994"/>
    <lineage>
        <taxon>Bacteria</taxon>
        <taxon>Pseudomonadati</taxon>
        <taxon>Pseudomonadota</taxon>
        <taxon>Betaproteobacteria</taxon>
        <taxon>Burkholderiales</taxon>
        <taxon>Sphaerotilaceae</taxon>
        <taxon>Sphaerotilus</taxon>
    </lineage>
</organism>
<dbReference type="CDD" id="cd07302">
    <property type="entry name" value="CHD"/>
    <property type="match status" value="1"/>
</dbReference>
<dbReference type="GO" id="GO:0005737">
    <property type="term" value="C:cytoplasm"/>
    <property type="evidence" value="ECO:0007669"/>
    <property type="project" value="TreeGrafter"/>
</dbReference>
<keyword evidence="5" id="KW-1185">Reference proteome</keyword>
<dbReference type="PANTHER" id="PTHR16305">
    <property type="entry name" value="TESTICULAR SOLUBLE ADENYLYL CYCLASE"/>
    <property type="match status" value="1"/>
</dbReference>
<dbReference type="InterPro" id="IPR029787">
    <property type="entry name" value="Nucleotide_cyclase"/>
</dbReference>
<protein>
    <submittedName>
        <fullName evidence="4">Double zinc ribbon protein</fullName>
    </submittedName>
</protein>